<protein>
    <submittedName>
        <fullName evidence="1">Uncharacterized protein</fullName>
    </submittedName>
</protein>
<evidence type="ECO:0000313" key="1">
    <source>
        <dbReference type="EMBL" id="ONI40748.1"/>
    </source>
</evidence>
<reference evidence="1" key="1">
    <citation type="submission" date="2016-08" db="EMBL/GenBank/DDBJ databases">
        <authorList>
            <person name="Ngugi D.K."/>
            <person name="Miyake S."/>
            <person name="Stingl U."/>
        </authorList>
    </citation>
    <scope>NUCLEOTIDE SEQUENCE</scope>
    <source>
        <strain evidence="1">SCG-B11WGA-EpuloA1</strain>
    </source>
</reference>
<sequence>MGVEVLSEKLVMKFKNGKNETVDIFINNPDKDGVKSGIMSVHKAQMEKLIECGIYGTTDEFMNIQAVEGLRFEIRSIDELDINSEN</sequence>
<keyword evidence="2" id="KW-1185">Reference proteome</keyword>
<name>A0ACC8XD95_9FIRM</name>
<organism evidence="1 2">
    <name type="scientific">Candidatus Epulonipiscium fishelsonii</name>
    <dbReference type="NCBI Taxonomy" id="77094"/>
    <lineage>
        <taxon>Bacteria</taxon>
        <taxon>Bacillati</taxon>
        <taxon>Bacillota</taxon>
        <taxon>Clostridia</taxon>
        <taxon>Lachnospirales</taxon>
        <taxon>Lachnospiraceae</taxon>
        <taxon>Candidatus Epulonipiscium</taxon>
    </lineage>
</organism>
<dbReference type="Proteomes" id="UP000188605">
    <property type="component" value="Unassembled WGS sequence"/>
</dbReference>
<evidence type="ECO:0000313" key="2">
    <source>
        <dbReference type="Proteomes" id="UP000188605"/>
    </source>
</evidence>
<accession>A0ACC8XD95</accession>
<dbReference type="EMBL" id="LJDB01000046">
    <property type="protein sequence ID" value="ONI40748.1"/>
    <property type="molecule type" value="Genomic_DNA"/>
</dbReference>
<gene>
    <name evidence="1" type="ORF">AN396_05310</name>
</gene>
<proteinExistence type="predicted"/>
<comment type="caution">
    <text evidence="1">The sequence shown here is derived from an EMBL/GenBank/DDBJ whole genome shotgun (WGS) entry which is preliminary data.</text>
</comment>